<keyword evidence="2" id="KW-1185">Reference proteome</keyword>
<dbReference type="AlphaFoldDB" id="A0A927GEJ9"/>
<dbReference type="Proteomes" id="UP000653797">
    <property type="component" value="Unassembled WGS sequence"/>
</dbReference>
<proteinExistence type="predicted"/>
<dbReference type="Pfam" id="PF25594">
    <property type="entry name" value="GldB_lipo"/>
    <property type="match status" value="1"/>
</dbReference>
<reference evidence="1" key="1">
    <citation type="submission" date="2020-09" db="EMBL/GenBank/DDBJ databases">
        <authorList>
            <person name="Kim M.K."/>
        </authorList>
    </citation>
    <scope>NUCLEOTIDE SEQUENCE</scope>
    <source>
        <strain evidence="1">BT704</strain>
    </source>
</reference>
<name>A0A927GEJ9_9BACT</name>
<organism evidence="1 2">
    <name type="scientific">Spirosoma validum</name>
    <dbReference type="NCBI Taxonomy" id="2771355"/>
    <lineage>
        <taxon>Bacteria</taxon>
        <taxon>Pseudomonadati</taxon>
        <taxon>Bacteroidota</taxon>
        <taxon>Cytophagia</taxon>
        <taxon>Cytophagales</taxon>
        <taxon>Cytophagaceae</taxon>
        <taxon>Spirosoma</taxon>
    </lineage>
</organism>
<dbReference type="PROSITE" id="PS51257">
    <property type="entry name" value="PROKAR_LIPOPROTEIN"/>
    <property type="match status" value="1"/>
</dbReference>
<accession>A0A927GEJ9</accession>
<dbReference type="InterPro" id="IPR019853">
    <property type="entry name" value="GldB-like"/>
</dbReference>
<evidence type="ECO:0000313" key="2">
    <source>
        <dbReference type="Proteomes" id="UP000653797"/>
    </source>
</evidence>
<sequence length="331" mass="37399">MHLRMAPGWIALAGLFLLCLLTSCTKNEDVTFVRLDQQLFSSKSPDSVRAFLNRNPAVAQLYFNANGAGNDTAVVRELTNRINNPALNEFNEQIQAKFGDMADLRTQLTEAFTHIKKDFPDFHSPRVVTVTTGFMGPDLVVTDSLIVIGLDYFAGPTAKFRPQGPEYPQYILRRYDKEYIVPAIVFAISDKYNATNRQDQTMLADMVYYGKGYVFTKAMLPEVADSLVIGYSDKQLTQTFNAQDIVWAHFIDNQLLYQTNPAIKQRYLNERPFTAEIGQACPGAIGRWVGWRIVGRYHDEHSGVSIADLMRNADARQIFEQSGYKGQKDNP</sequence>
<evidence type="ECO:0000313" key="1">
    <source>
        <dbReference type="EMBL" id="MBD2754912.1"/>
    </source>
</evidence>
<protein>
    <submittedName>
        <fullName evidence="1">Gliding motility protein</fullName>
    </submittedName>
</protein>
<dbReference type="EMBL" id="JACXAA010000006">
    <property type="protein sequence ID" value="MBD2754912.1"/>
    <property type="molecule type" value="Genomic_DNA"/>
</dbReference>
<dbReference type="RefSeq" id="WP_191040558.1">
    <property type="nucleotide sequence ID" value="NZ_JACXAA010000006.1"/>
</dbReference>
<gene>
    <name evidence="1" type="ORF">IC230_18560</name>
</gene>
<comment type="caution">
    <text evidence="1">The sequence shown here is derived from an EMBL/GenBank/DDBJ whole genome shotgun (WGS) entry which is preliminary data.</text>
</comment>